<reference evidence="5 6" key="1">
    <citation type="submission" date="2018-09" db="EMBL/GenBank/DDBJ databases">
        <title>whole genome sequence of T. equiperdum IVM-t1 strain.</title>
        <authorList>
            <person name="Suganuma K."/>
        </authorList>
    </citation>
    <scope>NUCLEOTIDE SEQUENCE [LARGE SCALE GENOMIC DNA]</scope>
    <source>
        <strain evidence="5 6">IVM-t1</strain>
    </source>
</reference>
<evidence type="ECO:0000256" key="1">
    <source>
        <dbReference type="ARBA" id="ARBA00023054"/>
    </source>
</evidence>
<comment type="caution">
    <text evidence="5">The sequence shown here is derived from an EMBL/GenBank/DDBJ whole genome shotgun (WGS) entry which is preliminary data.</text>
</comment>
<feature type="compositionally biased region" description="Polar residues" evidence="3">
    <location>
        <begin position="973"/>
        <end position="994"/>
    </location>
</feature>
<feature type="coiled-coil region" evidence="2">
    <location>
        <begin position="447"/>
        <end position="509"/>
    </location>
</feature>
<name>A0A3L6LBN9_9TRYP</name>
<evidence type="ECO:0000313" key="5">
    <source>
        <dbReference type="EMBL" id="RHW74042.1"/>
    </source>
</evidence>
<dbReference type="Pfam" id="PF21771">
    <property type="entry name" value="CFAP58_CC"/>
    <property type="match status" value="1"/>
</dbReference>
<dbReference type="InterPro" id="IPR049270">
    <property type="entry name" value="CFAP58_CC"/>
</dbReference>
<feature type="compositionally biased region" description="Polar residues" evidence="3">
    <location>
        <begin position="903"/>
        <end position="922"/>
    </location>
</feature>
<feature type="region of interest" description="Disordered" evidence="3">
    <location>
        <begin position="849"/>
        <end position="925"/>
    </location>
</feature>
<dbReference type="Proteomes" id="UP000266743">
    <property type="component" value="Chromosome 2"/>
</dbReference>
<evidence type="ECO:0000256" key="3">
    <source>
        <dbReference type="SAM" id="MobiDB-lite"/>
    </source>
</evidence>
<evidence type="ECO:0000313" key="6">
    <source>
        <dbReference type="Proteomes" id="UP000266743"/>
    </source>
</evidence>
<keyword evidence="1 2" id="KW-0175">Coiled coil</keyword>
<feature type="domain" description="Cilia- and flagella-associated protein 58 central coiled coil" evidence="4">
    <location>
        <begin position="392"/>
        <end position="681"/>
    </location>
</feature>
<gene>
    <name evidence="5" type="ORF">DPX39_020010400</name>
</gene>
<dbReference type="GO" id="GO:0005856">
    <property type="term" value="C:cytoskeleton"/>
    <property type="evidence" value="ECO:0007669"/>
    <property type="project" value="TreeGrafter"/>
</dbReference>
<evidence type="ECO:0000259" key="4">
    <source>
        <dbReference type="Pfam" id="PF21771"/>
    </source>
</evidence>
<dbReference type="EMBL" id="QSBY01000002">
    <property type="protein sequence ID" value="RHW74042.1"/>
    <property type="molecule type" value="Genomic_DNA"/>
</dbReference>
<feature type="region of interest" description="Disordered" evidence="3">
    <location>
        <begin position="962"/>
        <end position="1006"/>
    </location>
</feature>
<evidence type="ECO:0000256" key="2">
    <source>
        <dbReference type="SAM" id="Coils"/>
    </source>
</evidence>
<dbReference type="Gene3D" id="1.10.287.1490">
    <property type="match status" value="1"/>
</dbReference>
<feature type="coiled-coil region" evidence="2">
    <location>
        <begin position="112"/>
        <end position="383"/>
    </location>
</feature>
<dbReference type="PANTHER" id="PTHR32083:SF24">
    <property type="entry name" value="FLAGELLAR ASSOCIATED PROTEIN"/>
    <property type="match status" value="1"/>
</dbReference>
<protein>
    <recommendedName>
        <fullName evidence="4">Cilia- and flagella-associated protein 58 central coiled coil domain-containing protein</fullName>
    </recommendedName>
</protein>
<dbReference type="AlphaFoldDB" id="A0A3L6LBN9"/>
<feature type="compositionally biased region" description="Polar residues" evidence="3">
    <location>
        <begin position="851"/>
        <end position="861"/>
    </location>
</feature>
<proteinExistence type="predicted"/>
<organism evidence="5 6">
    <name type="scientific">Trypanosoma brucei equiperdum</name>
    <dbReference type="NCBI Taxonomy" id="630700"/>
    <lineage>
        <taxon>Eukaryota</taxon>
        <taxon>Discoba</taxon>
        <taxon>Euglenozoa</taxon>
        <taxon>Kinetoplastea</taxon>
        <taxon>Metakinetoplastina</taxon>
        <taxon>Trypanosomatida</taxon>
        <taxon>Trypanosomatidae</taxon>
        <taxon>Trypanosoma</taxon>
    </lineage>
</organism>
<dbReference type="PANTHER" id="PTHR32083">
    <property type="entry name" value="CILIA AND FLAGELLA-ASSOCIATED PROTEIN 58-RELATED"/>
    <property type="match status" value="1"/>
</dbReference>
<accession>A0A3L6LBN9</accession>
<sequence length="1032" mass="118794">MSDASVNDVARVESAGANRLQEIAQFDEVRQDNLNFEYYERQFQEVLMSLENDEVLAAFRTEYASLYHSFLKSHDGESRLLKKCIELQADIDTCSSKLVTADELSRGDKNTIDTLRIEIEKTRKKIDVTKEREAALKDKVAALRRELRDLEEKSHLQVELTSQKAAMQSLQRTLETVTKERELQALQLSSLRQDYSLLEKRMERLREVKDSGDMELQKMRSAIDEKQEEADVHKALRLRKEEELRELRQDITQRAASVQERQTAIEKLTEESSQHNVDTKRTLDEINRLSQVYQQLSQQLQHVNQTSQVCNEENDTLQRRVNDLLEALKAAEVELKSVNRVHKRELKVLEAARRRNAVATNRRAEAEANLSALQMELRMREDQLAAALVAIEAEEKHIALLLNQRNSLHRDILNTVSRKQQQIIFLDERRSTLHHLEYELHAFVEHAQQQNEKIFKLSRECDSYENVIQTDAVHCANIMCEVQLRESQLEELNQNLKDVDVRLQQQQGLLEAMVRERSVYSKHYIQLCSSVAEISQGFKSVLMQIKQIQEEIQRRERRRRVEDAVIEKLSIQQKNIAGRIARLQRLTEKRAHSVRQFNYEVNRLGEIAVQGEEEVLRQRRRCHAVQKERDTLEYQVVQRDSELLDLYKKLQVQRTVLDRGSEIYQGRLQTIQHLQQQIGQVSGELSRLRKFASRLPELRVKVNTAARDLRREQLRVEALMQECVRPMNIHPNHQLSWSEPEVYALTEKVNHLQRELVTRHAELAEKEDLIRSREQSYLKYKAEVARQVGPEMAEQIAVYQGNLAKKTGQMRAMMQSLKYFREQTEMYQERYNELHATLDRLAEEYIESRQRSGYNTTQLSTRDGGRRSNCEDADATSAEDVYKGFVAPPRSTPSEEAPRRLTGSASTTEGVGTGALQPQHSSPALPEAEIQKVVVEEVVEEFGGADVASAEDVYKGFVASPHSTLSEEAPKQLTGSASTTEGVGTDALQPQHSSPALPEAEDGEAEIQKAVVEEVVEEFGDEEDQTPGEEGK</sequence>